<sequence length="342" mass="36715">MTGASLSLRLATRRNGTRDGELMLVSASGQRWTPAGSDAPTLQSLLDEWDALAPQLADRSRELDAAEWTGADAFDAGLCMAPLPRAYQWADASVYRNHARLIYQWRKEPIPPRYEDEPLVYQGGSDVMLGPEEPVVAVDEAHLIDLEAEVAVITKDVPMGTDAAQAAGLIALVVLLNDVSLRGLIPGELAKGFGFYQSKPATSFAPIAVTPDALGSAWKNSMLDLPVRIEINGVRFGEPHANSEVVFNFAQIIAHLARTRSLAAGSIVGAGTISNVDPASGSACITEARVRAQLDGMPEARLPPYLRHGDRVRICAREPDGSLPFGAIDQRVEIAGRDRSAE</sequence>
<dbReference type="InterPro" id="IPR011234">
    <property type="entry name" value="Fumarylacetoacetase-like_C"/>
</dbReference>
<dbReference type="Gene3D" id="3.90.850.10">
    <property type="entry name" value="Fumarylacetoacetase-like, C-terminal domain"/>
    <property type="match status" value="1"/>
</dbReference>
<dbReference type="Proteomes" id="UP000494117">
    <property type="component" value="Unassembled WGS sequence"/>
</dbReference>
<gene>
    <name evidence="3" type="ORF">LMG26858_05031</name>
</gene>
<protein>
    <recommendedName>
        <fullName evidence="5">Fumarylacetoacetase-like C-terminal domain-containing protein</fullName>
    </recommendedName>
</protein>
<feature type="domain" description="Fumarylacetoacetase-like C-terminal" evidence="1">
    <location>
        <begin position="89"/>
        <end position="331"/>
    </location>
</feature>
<keyword evidence="4" id="KW-1185">Reference proteome</keyword>
<evidence type="ECO:0000259" key="2">
    <source>
        <dbReference type="Pfam" id="PF18288"/>
    </source>
</evidence>
<dbReference type="GO" id="GO:0003824">
    <property type="term" value="F:catalytic activity"/>
    <property type="evidence" value="ECO:0007669"/>
    <property type="project" value="InterPro"/>
</dbReference>
<feature type="domain" description="Fumarylacetoacetase N-terminal" evidence="2">
    <location>
        <begin position="8"/>
        <end position="85"/>
    </location>
</feature>
<proteinExistence type="predicted"/>
<dbReference type="RefSeq" id="WP_175209692.1">
    <property type="nucleotide sequence ID" value="NZ_CADILG010000050.1"/>
</dbReference>
<reference evidence="3 4" key="1">
    <citation type="submission" date="2020-04" db="EMBL/GenBank/DDBJ databases">
        <authorList>
            <person name="De Canck E."/>
        </authorList>
    </citation>
    <scope>NUCLEOTIDE SEQUENCE [LARGE SCALE GENOMIC DNA]</scope>
    <source>
        <strain evidence="3 4">LMG 26858</strain>
    </source>
</reference>
<dbReference type="SUPFAM" id="SSF56529">
    <property type="entry name" value="FAH"/>
    <property type="match status" value="1"/>
</dbReference>
<dbReference type="PANTHER" id="PTHR43211:SF1">
    <property type="entry name" value="BLL6422 PROTEIN"/>
    <property type="match status" value="1"/>
</dbReference>
<dbReference type="Pfam" id="PF01557">
    <property type="entry name" value="FAA_hydrolase"/>
    <property type="match status" value="1"/>
</dbReference>
<evidence type="ECO:0008006" key="5">
    <source>
        <dbReference type="Google" id="ProtNLM"/>
    </source>
</evidence>
<evidence type="ECO:0000313" key="4">
    <source>
        <dbReference type="Proteomes" id="UP000494117"/>
    </source>
</evidence>
<dbReference type="InterPro" id="IPR041072">
    <property type="entry name" value="FAA_hydro_N"/>
</dbReference>
<dbReference type="EMBL" id="CADILG010000050">
    <property type="protein sequence ID" value="CAB3916277.1"/>
    <property type="molecule type" value="Genomic_DNA"/>
</dbReference>
<evidence type="ECO:0000313" key="3">
    <source>
        <dbReference type="EMBL" id="CAB3916277.1"/>
    </source>
</evidence>
<dbReference type="InterPro" id="IPR036663">
    <property type="entry name" value="Fumarylacetoacetase_C_sf"/>
</dbReference>
<dbReference type="PANTHER" id="PTHR43211">
    <property type="entry name" value="FUMARYLACETOACETATE HYDROLASE"/>
    <property type="match status" value="1"/>
</dbReference>
<accession>A0A6S7EKL8</accession>
<evidence type="ECO:0000259" key="1">
    <source>
        <dbReference type="Pfam" id="PF01557"/>
    </source>
</evidence>
<dbReference type="Pfam" id="PF18288">
    <property type="entry name" value="FAA_hydro_N_2"/>
    <property type="match status" value="1"/>
</dbReference>
<dbReference type="AlphaFoldDB" id="A0A6S7EKL8"/>
<name>A0A6S7EKL8_9BURK</name>
<organism evidence="3 4">
    <name type="scientific">Achromobacter anxifer</name>
    <dbReference type="NCBI Taxonomy" id="1287737"/>
    <lineage>
        <taxon>Bacteria</taxon>
        <taxon>Pseudomonadati</taxon>
        <taxon>Pseudomonadota</taxon>
        <taxon>Betaproteobacteria</taxon>
        <taxon>Burkholderiales</taxon>
        <taxon>Alcaligenaceae</taxon>
        <taxon>Achromobacter</taxon>
    </lineage>
</organism>